<dbReference type="EMBL" id="MLJW01000136">
    <property type="protein sequence ID" value="OIQ97184.1"/>
    <property type="molecule type" value="Genomic_DNA"/>
</dbReference>
<reference evidence="3" key="1">
    <citation type="submission" date="2016-10" db="EMBL/GenBank/DDBJ databases">
        <title>Sequence of Gallionella enrichment culture.</title>
        <authorList>
            <person name="Poehlein A."/>
            <person name="Muehling M."/>
            <person name="Daniel R."/>
        </authorList>
    </citation>
    <scope>NUCLEOTIDE SEQUENCE</scope>
</reference>
<keyword evidence="1" id="KW-1133">Transmembrane helix</keyword>
<gene>
    <name evidence="3" type="ORF">GALL_207360</name>
</gene>
<feature type="transmembrane region" description="Helical" evidence="1">
    <location>
        <begin position="6"/>
        <end position="29"/>
    </location>
</feature>
<keyword evidence="1" id="KW-0812">Transmembrane</keyword>
<feature type="transmembrane region" description="Helical" evidence="1">
    <location>
        <begin position="130"/>
        <end position="151"/>
    </location>
</feature>
<evidence type="ECO:0000256" key="1">
    <source>
        <dbReference type="SAM" id="Phobius"/>
    </source>
</evidence>
<evidence type="ECO:0000259" key="2">
    <source>
        <dbReference type="Pfam" id="PF05425"/>
    </source>
</evidence>
<organism evidence="3">
    <name type="scientific">mine drainage metagenome</name>
    <dbReference type="NCBI Taxonomy" id="410659"/>
    <lineage>
        <taxon>unclassified sequences</taxon>
        <taxon>metagenomes</taxon>
        <taxon>ecological metagenomes</taxon>
    </lineage>
</organism>
<dbReference type="InterPro" id="IPR008457">
    <property type="entry name" value="Cu-R_CopD_dom"/>
</dbReference>
<protein>
    <submittedName>
        <fullName evidence="3">Copper resistance protein D</fullName>
    </submittedName>
</protein>
<dbReference type="GO" id="GO:0016020">
    <property type="term" value="C:membrane"/>
    <property type="evidence" value="ECO:0007669"/>
    <property type="project" value="InterPro"/>
</dbReference>
<keyword evidence="1" id="KW-0472">Membrane</keyword>
<feature type="transmembrane region" description="Helical" evidence="1">
    <location>
        <begin position="50"/>
        <end position="73"/>
    </location>
</feature>
<feature type="transmembrane region" description="Helical" evidence="1">
    <location>
        <begin position="79"/>
        <end position="101"/>
    </location>
</feature>
<feature type="domain" description="Copper resistance protein D" evidence="2">
    <location>
        <begin position="45"/>
        <end position="146"/>
    </location>
</feature>
<proteinExistence type="predicted"/>
<accession>A0A1J5RLV2</accession>
<evidence type="ECO:0000313" key="3">
    <source>
        <dbReference type="EMBL" id="OIQ97184.1"/>
    </source>
</evidence>
<sequence length="153" mass="16974">MIPFALAIHTIAAVIWVGGIFFLLVVLRPASASLGDMTRLTLWRAVLDRFFHWVWQCIALLLITGYGVVFFGYDGFASVGLHVHIMQLTGLMMVALFVLLWTRPWQEFCHALDRGDTPAATRALGRLRGFALANLLLGFFTTVLGAIGAFLSY</sequence>
<comment type="caution">
    <text evidence="3">The sequence shown here is derived from an EMBL/GenBank/DDBJ whole genome shotgun (WGS) entry which is preliminary data.</text>
</comment>
<dbReference type="Pfam" id="PF05425">
    <property type="entry name" value="CopD"/>
    <property type="match status" value="1"/>
</dbReference>
<name>A0A1J5RLV2_9ZZZZ</name>
<dbReference type="AlphaFoldDB" id="A0A1J5RLV2"/>